<organism evidence="2 3">
    <name type="scientific">Clostridium zeae</name>
    <dbReference type="NCBI Taxonomy" id="2759022"/>
    <lineage>
        <taxon>Bacteria</taxon>
        <taxon>Bacillati</taxon>
        <taxon>Bacillota</taxon>
        <taxon>Clostridia</taxon>
        <taxon>Eubacteriales</taxon>
        <taxon>Clostridiaceae</taxon>
        <taxon>Clostridium</taxon>
    </lineage>
</organism>
<evidence type="ECO:0008006" key="4">
    <source>
        <dbReference type="Google" id="ProtNLM"/>
    </source>
</evidence>
<keyword evidence="1" id="KW-0812">Transmembrane</keyword>
<proteinExistence type="predicted"/>
<sequence length="310" mass="35044">MNRDDIKNAIGKLVPDNEMEQKVLDKISKGQNNKISIKRIAVIAASVMIIVSVGIFTQNITDKKVTTTPNTISSAEGINIPKIELGKTSGKSANMIGLIVYQGKIYTQSGTKISPENAEKLLGEKLGTTKGTIDEWSDQKDYAVELASTTGISDVYSVKNYDKSFRIMTYAKQEGTIYAEFYDCLNGITVKTGDDVFSKLKIVNNISSARLQKFESWNNNKQEYKELKNLDLLNNFVKELKNTTPYSQESLNDLFMQEEDSNQKFIYINLKDGSEVELRLFKDGYIFYGNSHIFFKMEDKAFNTLWGELK</sequence>
<protein>
    <recommendedName>
        <fullName evidence="4">DUF3298 domain-containing protein</fullName>
    </recommendedName>
</protein>
<reference evidence="2 3" key="1">
    <citation type="journal article" date="2021" name="Int. J. Syst. Evol. Microbiol.">
        <title>Clostridium zeae sp. nov., isolated from corn silage.</title>
        <authorList>
            <person name="Kobayashi H."/>
            <person name="Tanizawa Y."/>
            <person name="Yagura M."/>
            <person name="Sakamoto M."/>
            <person name="Ohkuma M."/>
            <person name="Tohno M."/>
        </authorList>
    </citation>
    <scope>NUCLEOTIDE SEQUENCE [LARGE SCALE GENOMIC DNA]</scope>
    <source>
        <strain evidence="2 3">CSC2</strain>
    </source>
</reference>
<name>A0ABQ1EFD7_9CLOT</name>
<gene>
    <name evidence="2" type="ORF">CSC2_38260</name>
</gene>
<dbReference type="Proteomes" id="UP000663802">
    <property type="component" value="Unassembled WGS sequence"/>
</dbReference>
<evidence type="ECO:0000256" key="1">
    <source>
        <dbReference type="SAM" id="Phobius"/>
    </source>
</evidence>
<evidence type="ECO:0000313" key="3">
    <source>
        <dbReference type="Proteomes" id="UP000663802"/>
    </source>
</evidence>
<comment type="caution">
    <text evidence="2">The sequence shown here is derived from an EMBL/GenBank/DDBJ whole genome shotgun (WGS) entry which is preliminary data.</text>
</comment>
<dbReference type="EMBL" id="BMBA01000004">
    <property type="protein sequence ID" value="GFZ33300.1"/>
    <property type="molecule type" value="Genomic_DNA"/>
</dbReference>
<keyword evidence="1" id="KW-1133">Transmembrane helix</keyword>
<feature type="transmembrane region" description="Helical" evidence="1">
    <location>
        <begin position="36"/>
        <end position="56"/>
    </location>
</feature>
<accession>A0ABQ1EFD7</accession>
<evidence type="ECO:0000313" key="2">
    <source>
        <dbReference type="EMBL" id="GFZ33300.1"/>
    </source>
</evidence>
<dbReference type="RefSeq" id="WP_206871556.1">
    <property type="nucleotide sequence ID" value="NZ_BMBA01000004.1"/>
</dbReference>
<keyword evidence="3" id="KW-1185">Reference proteome</keyword>
<keyword evidence="1" id="KW-0472">Membrane</keyword>